<keyword evidence="3" id="KW-1185">Reference proteome</keyword>
<dbReference type="Proteomes" id="UP001138751">
    <property type="component" value="Unassembled WGS sequence"/>
</dbReference>
<dbReference type="EMBL" id="JAAEDM010000057">
    <property type="protein sequence ID" value="MBR0673024.1"/>
    <property type="molecule type" value="Genomic_DNA"/>
</dbReference>
<comment type="caution">
    <text evidence="2">The sequence shown here is derived from an EMBL/GenBank/DDBJ whole genome shotgun (WGS) entry which is preliminary data.</text>
</comment>
<gene>
    <name evidence="2" type="ORF">GXW76_17735</name>
</gene>
<proteinExistence type="predicted"/>
<feature type="domain" description="Histidine phosphotransferase ChpT C-terminal" evidence="1">
    <location>
        <begin position="81"/>
        <end position="191"/>
    </location>
</feature>
<reference evidence="2" key="2">
    <citation type="journal article" date="2021" name="Syst. Appl. Microbiol.">
        <title>Roseomonas hellenica sp. nov., isolated from roots of wild-growing Alkanna tinctoria.</title>
        <authorList>
            <person name="Rat A."/>
            <person name="Naranjo H.D."/>
            <person name="Lebbe L."/>
            <person name="Cnockaert M."/>
            <person name="Krigas N."/>
            <person name="Grigoriadou K."/>
            <person name="Maloupa E."/>
            <person name="Willems A."/>
        </authorList>
    </citation>
    <scope>NUCLEOTIDE SEQUENCE</scope>
    <source>
        <strain evidence="2">LMG 31231</strain>
    </source>
</reference>
<name>A0A9X9X0U5_9PROT</name>
<dbReference type="Pfam" id="PF10090">
    <property type="entry name" value="HPTransfase"/>
    <property type="match status" value="1"/>
</dbReference>
<sequence>MPPESPLSEFRLARLVGLRLCHDLGGVAGTVGNALELLGGAGGEAAEIAIEAAAVLRRRLLLWRALLGGQGDATLGSLLDLLDGQVAGGRATTDAAGLDAGWLVPEDLVPVLLAAVLAAGEALLRGGVVRLAGEPEREIVVLPEGPRVAWSPALLRVVAGAPLATEPTGREVMPLWLGATATAAGVRLGLAMPAGEGVGPLVLGLPR</sequence>
<dbReference type="Gene3D" id="1.10.287.130">
    <property type="match status" value="1"/>
</dbReference>
<evidence type="ECO:0000313" key="3">
    <source>
        <dbReference type="Proteomes" id="UP001138751"/>
    </source>
</evidence>
<organism evidence="2 3">
    <name type="scientific">Neoroseomonas soli</name>
    <dbReference type="NCBI Taxonomy" id="1081025"/>
    <lineage>
        <taxon>Bacteria</taxon>
        <taxon>Pseudomonadati</taxon>
        <taxon>Pseudomonadota</taxon>
        <taxon>Alphaproteobacteria</taxon>
        <taxon>Acetobacterales</taxon>
        <taxon>Acetobacteraceae</taxon>
        <taxon>Neoroseomonas</taxon>
    </lineage>
</organism>
<dbReference type="Gene3D" id="3.30.565.10">
    <property type="entry name" value="Histidine kinase-like ATPase, C-terminal domain"/>
    <property type="match status" value="1"/>
</dbReference>
<protein>
    <recommendedName>
        <fullName evidence="1">Histidine phosphotransferase ChpT C-terminal domain-containing protein</fullName>
    </recommendedName>
</protein>
<dbReference type="RefSeq" id="WP_211863439.1">
    <property type="nucleotide sequence ID" value="NZ_JAAEDM010000057.1"/>
</dbReference>
<dbReference type="AlphaFoldDB" id="A0A9X9X0U5"/>
<reference evidence="2" key="1">
    <citation type="submission" date="2020-01" db="EMBL/GenBank/DDBJ databases">
        <authorList>
            <person name="Rat A."/>
        </authorList>
    </citation>
    <scope>NUCLEOTIDE SEQUENCE</scope>
    <source>
        <strain evidence="2">LMG 31231</strain>
    </source>
</reference>
<evidence type="ECO:0000313" key="2">
    <source>
        <dbReference type="EMBL" id="MBR0673024.1"/>
    </source>
</evidence>
<dbReference type="InterPro" id="IPR018762">
    <property type="entry name" value="ChpT_C"/>
</dbReference>
<evidence type="ECO:0000259" key="1">
    <source>
        <dbReference type="Pfam" id="PF10090"/>
    </source>
</evidence>
<accession>A0A9X9X0U5</accession>
<dbReference type="InterPro" id="IPR036890">
    <property type="entry name" value="HATPase_C_sf"/>
</dbReference>